<proteinExistence type="predicted"/>
<sequence length="100" mass="12199">MYYRKYINDYGSSKTFSSHYRLRQMHDIYKIEWHRISNRIGLCTNNNNGLLVDDVSKRSYLKRTIEDSVHQTNKRKRIIPSLNKKVNLLFLNRIYIIFDR</sequence>
<accession>U9T7J0</accession>
<gene>
    <name evidence="1" type="ORF">GLOINDRAFT_86450</name>
</gene>
<name>U9T7J0_RHIID</name>
<dbReference type="EMBL" id="KI295826">
    <property type="protein sequence ID" value="ESA02288.1"/>
    <property type="molecule type" value="Genomic_DNA"/>
</dbReference>
<dbReference type="AlphaFoldDB" id="U9T7J0"/>
<organism evidence="1">
    <name type="scientific">Rhizophagus irregularis (strain DAOM 181602 / DAOM 197198 / MUCL 43194)</name>
    <name type="common">Arbuscular mycorrhizal fungus</name>
    <name type="synonym">Glomus intraradices</name>
    <dbReference type="NCBI Taxonomy" id="747089"/>
    <lineage>
        <taxon>Eukaryota</taxon>
        <taxon>Fungi</taxon>
        <taxon>Fungi incertae sedis</taxon>
        <taxon>Mucoromycota</taxon>
        <taxon>Glomeromycotina</taxon>
        <taxon>Glomeromycetes</taxon>
        <taxon>Glomerales</taxon>
        <taxon>Glomeraceae</taxon>
        <taxon>Rhizophagus</taxon>
    </lineage>
</organism>
<evidence type="ECO:0000313" key="1">
    <source>
        <dbReference type="EMBL" id="ESA02288.1"/>
    </source>
</evidence>
<reference evidence="1" key="1">
    <citation type="submission" date="2013-07" db="EMBL/GenBank/DDBJ databases">
        <title>The genome of an arbuscular mycorrhizal fungus provides insights into the evolution of the oldest plant symbiosis.</title>
        <authorList>
            <consortium name="DOE Joint Genome Institute"/>
            <person name="Tisserant E."/>
            <person name="Malbreil M."/>
            <person name="Kuo A."/>
            <person name="Kohler A."/>
            <person name="Symeonidi A."/>
            <person name="Balestrini R."/>
            <person name="Charron P."/>
            <person name="Duensing N."/>
            <person name="Frei-dit-Frey N."/>
            <person name="Gianinazzi-Pearson V."/>
            <person name="Gilbert B."/>
            <person name="Handa Y."/>
            <person name="Hijri M."/>
            <person name="Kaul R."/>
            <person name="Kawaguchi M."/>
            <person name="Krajinski F."/>
            <person name="Lammers P."/>
            <person name="Lapierre D."/>
            <person name="Masclaux F.G."/>
            <person name="Murat C."/>
            <person name="Morin E."/>
            <person name="Ndikumana S."/>
            <person name="Pagni M."/>
            <person name="Petitpierre D."/>
            <person name="Requena N."/>
            <person name="Rosikiewicz P."/>
            <person name="Riley R."/>
            <person name="Saito K."/>
            <person name="San Clemente H."/>
            <person name="Shapiro H."/>
            <person name="van Tuinen D."/>
            <person name="Becard G."/>
            <person name="Bonfante P."/>
            <person name="Paszkowski U."/>
            <person name="Shachar-Hill Y."/>
            <person name="Young J.P."/>
            <person name="Sanders I.R."/>
            <person name="Henrissat B."/>
            <person name="Rensing S.A."/>
            <person name="Grigoriev I.V."/>
            <person name="Corradi N."/>
            <person name="Roux C."/>
            <person name="Martin F."/>
        </authorList>
    </citation>
    <scope>NUCLEOTIDE SEQUENCE</scope>
    <source>
        <strain evidence="1">DAOM 197198</strain>
    </source>
</reference>
<dbReference type="HOGENOM" id="CLU_2307537_0_0_1"/>
<protein>
    <submittedName>
        <fullName evidence="1">Uncharacterized protein</fullName>
    </submittedName>
</protein>